<sequence>MKFYKSLCLLGLLALSSYSATAVSEEKTLNVVTEPTFAPFEFVDKGTSTLIGFDIDIINAIGEAEGYKMNVSSMSFDGQIPAIITQQVDIAISGFTITEERAKKVNFSEPYYDAGLGILITKANSTEIKSKDDLKGKTICAQLGTSGAMYAEKVENTTVTQFNSTAEAFLELEKGSCSAVVTDKPVIEYYLATTKNENLIMIPEQLTVEQYGIVTSKDRKDLTDMIASGLKKIRDNGTYDKIYQKWFGNAANK</sequence>
<dbReference type="SMART" id="SM00079">
    <property type="entry name" value="PBPe"/>
    <property type="match status" value="1"/>
</dbReference>
<dbReference type="InterPro" id="IPR001638">
    <property type="entry name" value="Solute-binding_3/MltF_N"/>
</dbReference>
<evidence type="ECO:0000313" key="6">
    <source>
        <dbReference type="EMBL" id="SKA68870.1"/>
    </source>
</evidence>
<dbReference type="Gene3D" id="3.40.190.10">
    <property type="entry name" value="Periplasmic binding protein-like II"/>
    <property type="match status" value="2"/>
</dbReference>
<dbReference type="Pfam" id="PF00497">
    <property type="entry name" value="SBP_bac_3"/>
    <property type="match status" value="1"/>
</dbReference>
<evidence type="ECO:0000259" key="5">
    <source>
        <dbReference type="SMART" id="SM00079"/>
    </source>
</evidence>
<protein>
    <submittedName>
        <fullName evidence="6">Polar amino acid transport system substrate-binding protein</fullName>
    </submittedName>
</protein>
<name>A0A1T4VV41_9GAMM</name>
<dbReference type="GO" id="GO:0016020">
    <property type="term" value="C:membrane"/>
    <property type="evidence" value="ECO:0007669"/>
    <property type="project" value="InterPro"/>
</dbReference>
<organism evidence="6 7">
    <name type="scientific">Succinivibrio dextrinosolvens DSM 3072</name>
    <dbReference type="NCBI Taxonomy" id="1123324"/>
    <lineage>
        <taxon>Bacteria</taxon>
        <taxon>Pseudomonadati</taxon>
        <taxon>Pseudomonadota</taxon>
        <taxon>Gammaproteobacteria</taxon>
        <taxon>Aeromonadales</taxon>
        <taxon>Succinivibrionaceae</taxon>
        <taxon>Succinivibrio</taxon>
    </lineage>
</organism>
<keyword evidence="2 3" id="KW-0732">Signal</keyword>
<dbReference type="AlphaFoldDB" id="A0A1T4VV41"/>
<dbReference type="PANTHER" id="PTHR35936:SF17">
    <property type="entry name" value="ARGININE-BINDING EXTRACELLULAR PROTEIN ARTP"/>
    <property type="match status" value="1"/>
</dbReference>
<reference evidence="7" key="1">
    <citation type="submission" date="2017-02" db="EMBL/GenBank/DDBJ databases">
        <authorList>
            <person name="Varghese N."/>
            <person name="Submissions S."/>
        </authorList>
    </citation>
    <scope>NUCLEOTIDE SEQUENCE [LARGE SCALE GENOMIC DNA]</scope>
    <source>
        <strain evidence="7">DSM 3072</strain>
    </source>
</reference>
<evidence type="ECO:0000256" key="2">
    <source>
        <dbReference type="ARBA" id="ARBA00022729"/>
    </source>
</evidence>
<evidence type="ECO:0000256" key="1">
    <source>
        <dbReference type="ARBA" id="ARBA00010333"/>
    </source>
</evidence>
<dbReference type="PANTHER" id="PTHR35936">
    <property type="entry name" value="MEMBRANE-BOUND LYTIC MUREIN TRANSGLYCOSYLASE F"/>
    <property type="match status" value="1"/>
</dbReference>
<dbReference type="Proteomes" id="UP000242432">
    <property type="component" value="Unassembled WGS sequence"/>
</dbReference>
<evidence type="ECO:0000313" key="7">
    <source>
        <dbReference type="Proteomes" id="UP000242432"/>
    </source>
</evidence>
<gene>
    <name evidence="6" type="ORF">SAMN02745213_02110</name>
</gene>
<keyword evidence="7" id="KW-1185">Reference proteome</keyword>
<evidence type="ECO:0000256" key="3">
    <source>
        <dbReference type="SAM" id="SignalP"/>
    </source>
</evidence>
<feature type="domain" description="Solute-binding protein family 3/N-terminal" evidence="4">
    <location>
        <begin position="28"/>
        <end position="250"/>
    </location>
</feature>
<proteinExistence type="inferred from homology"/>
<feature type="chain" id="PRO_5013046642" evidence="3">
    <location>
        <begin position="23"/>
        <end position="253"/>
    </location>
</feature>
<dbReference type="InterPro" id="IPR001320">
    <property type="entry name" value="Iontro_rcpt_C"/>
</dbReference>
<feature type="signal peptide" evidence="3">
    <location>
        <begin position="1"/>
        <end position="22"/>
    </location>
</feature>
<dbReference type="EMBL" id="FUXX01000051">
    <property type="protein sequence ID" value="SKA68870.1"/>
    <property type="molecule type" value="Genomic_DNA"/>
</dbReference>
<feature type="domain" description="Ionotropic glutamate receptor C-terminal" evidence="5">
    <location>
        <begin position="28"/>
        <end position="249"/>
    </location>
</feature>
<comment type="similarity">
    <text evidence="1">Belongs to the bacterial solute-binding protein 3 family.</text>
</comment>
<dbReference type="STRING" id="83771.SAMN02910357_01844"/>
<dbReference type="RefSeq" id="WP_078929426.1">
    <property type="nucleotide sequence ID" value="NZ_FUXX01000051.1"/>
</dbReference>
<accession>A0A1T4VV41</accession>
<dbReference type="CDD" id="cd13624">
    <property type="entry name" value="PBP2_Arg_Lys_His"/>
    <property type="match status" value="1"/>
</dbReference>
<evidence type="ECO:0000259" key="4">
    <source>
        <dbReference type="SMART" id="SM00062"/>
    </source>
</evidence>
<dbReference type="GO" id="GO:0015276">
    <property type="term" value="F:ligand-gated monoatomic ion channel activity"/>
    <property type="evidence" value="ECO:0007669"/>
    <property type="project" value="InterPro"/>
</dbReference>
<dbReference type="SMART" id="SM00062">
    <property type="entry name" value="PBPb"/>
    <property type="match status" value="1"/>
</dbReference>
<dbReference type="SUPFAM" id="SSF53850">
    <property type="entry name" value="Periplasmic binding protein-like II"/>
    <property type="match status" value="1"/>
</dbReference>